<accession>A0A8E2FCS0</accession>
<name>A0A8E2FCS0_9PEZI</name>
<dbReference type="Pfam" id="PF06985">
    <property type="entry name" value="HET"/>
    <property type="match status" value="1"/>
</dbReference>
<reference evidence="2 3" key="1">
    <citation type="journal article" date="2016" name="Nat. Commun.">
        <title>Ectomycorrhizal ecology is imprinted in the genome of the dominant symbiotic fungus Cenococcum geophilum.</title>
        <authorList>
            <consortium name="DOE Joint Genome Institute"/>
            <person name="Peter M."/>
            <person name="Kohler A."/>
            <person name="Ohm R.A."/>
            <person name="Kuo A."/>
            <person name="Krutzmann J."/>
            <person name="Morin E."/>
            <person name="Arend M."/>
            <person name="Barry K.W."/>
            <person name="Binder M."/>
            <person name="Choi C."/>
            <person name="Clum A."/>
            <person name="Copeland A."/>
            <person name="Grisel N."/>
            <person name="Haridas S."/>
            <person name="Kipfer T."/>
            <person name="LaButti K."/>
            <person name="Lindquist E."/>
            <person name="Lipzen A."/>
            <person name="Maire R."/>
            <person name="Meier B."/>
            <person name="Mihaltcheva S."/>
            <person name="Molinier V."/>
            <person name="Murat C."/>
            <person name="Poggeler S."/>
            <person name="Quandt C.A."/>
            <person name="Sperisen C."/>
            <person name="Tritt A."/>
            <person name="Tisserant E."/>
            <person name="Crous P.W."/>
            <person name="Henrissat B."/>
            <person name="Nehls U."/>
            <person name="Egli S."/>
            <person name="Spatafora J.W."/>
            <person name="Grigoriev I.V."/>
            <person name="Martin F.M."/>
        </authorList>
    </citation>
    <scope>NUCLEOTIDE SEQUENCE [LARGE SCALE GENOMIC DNA]</scope>
    <source>
        <strain evidence="2 3">CBS 207.34</strain>
    </source>
</reference>
<proteinExistence type="predicted"/>
<feature type="domain" description="Heterokaryon incompatibility" evidence="1">
    <location>
        <begin position="4"/>
        <end position="92"/>
    </location>
</feature>
<protein>
    <submittedName>
        <fullName evidence="2">Heterokaryon incompatibility</fullName>
    </submittedName>
</protein>
<sequence>SNNYVTLSYVWGDVNFFTTNQENLERLQAPGAFSHISLPKTIRDALILIEELRERYCWVDSLCIVQDDQKAKYVEIENMSVIFVNSSFTITA</sequence>
<dbReference type="EMBL" id="KV748555">
    <property type="protein sequence ID" value="OCL14616.1"/>
    <property type="molecule type" value="Genomic_DNA"/>
</dbReference>
<dbReference type="InterPro" id="IPR010730">
    <property type="entry name" value="HET"/>
</dbReference>
<organism evidence="2 3">
    <name type="scientific">Glonium stellatum</name>
    <dbReference type="NCBI Taxonomy" id="574774"/>
    <lineage>
        <taxon>Eukaryota</taxon>
        <taxon>Fungi</taxon>
        <taxon>Dikarya</taxon>
        <taxon>Ascomycota</taxon>
        <taxon>Pezizomycotina</taxon>
        <taxon>Dothideomycetes</taxon>
        <taxon>Pleosporomycetidae</taxon>
        <taxon>Gloniales</taxon>
        <taxon>Gloniaceae</taxon>
        <taxon>Glonium</taxon>
    </lineage>
</organism>
<dbReference type="Proteomes" id="UP000250140">
    <property type="component" value="Unassembled WGS sequence"/>
</dbReference>
<evidence type="ECO:0000259" key="1">
    <source>
        <dbReference type="Pfam" id="PF06985"/>
    </source>
</evidence>
<feature type="non-terminal residue" evidence="2">
    <location>
        <position position="1"/>
    </location>
</feature>
<gene>
    <name evidence="2" type="ORF">AOQ84DRAFT_276456</name>
</gene>
<dbReference type="PANTHER" id="PTHR33112:SF12">
    <property type="entry name" value="HETEROKARYON INCOMPATIBILITY DOMAIN-CONTAINING PROTEIN"/>
    <property type="match status" value="1"/>
</dbReference>
<keyword evidence="3" id="KW-1185">Reference proteome</keyword>
<dbReference type="AlphaFoldDB" id="A0A8E2FCS0"/>
<feature type="non-terminal residue" evidence="2">
    <location>
        <position position="92"/>
    </location>
</feature>
<evidence type="ECO:0000313" key="3">
    <source>
        <dbReference type="Proteomes" id="UP000250140"/>
    </source>
</evidence>
<dbReference type="OrthoDB" id="2958217at2759"/>
<evidence type="ECO:0000313" key="2">
    <source>
        <dbReference type="EMBL" id="OCL14616.1"/>
    </source>
</evidence>
<dbReference type="PANTHER" id="PTHR33112">
    <property type="entry name" value="DOMAIN PROTEIN, PUTATIVE-RELATED"/>
    <property type="match status" value="1"/>
</dbReference>